<dbReference type="Pfam" id="PF00144">
    <property type="entry name" value="Beta-lactamase"/>
    <property type="match status" value="1"/>
</dbReference>
<proteinExistence type="predicted"/>
<dbReference type="RefSeq" id="WP_074976198.1">
    <property type="nucleotide sequence ID" value="NZ_FPAG01000001.1"/>
</dbReference>
<dbReference type="AlphaFoldDB" id="A0A1I6P194"/>
<sequence>MIQCLRSFILFLVMILWLFSCQKLPDKQVVNTNVFSMNHPNFHSDLQYKIQKIYSDYQIQGDVVFAIVDSSGLAYSYIVNKDVLEKRPTKYNDESPLYIASHTKSFTGTLLKILEEQGEIDLNASVKKYLPELHLNDKIDLDRITVKQLLNHTHGLFNTQLAWKTAFLGYSGNNIELIEDFNNDFQYDSSHQFRYSNVGPILAAMIVEKVSGKSWKQCMQDEIFNPLQMRGTTTEVSDFDKNEIMPSYTIDGSNSIVNSGFFKDDITMHASGGVLSSVSDLSKWICANINQEKNLLTQESWNELHTSTTRQDRTYFTYHRNGYSLGWDVATYQNDTILTRFGGLAGISFHASFIPKKKVGIIAFSNDSRAYLLPHLLANYAYNYLFRPTHADSIFKKESALFQESFEKENEIRYPLQDNVLVVADSINPILGRYVNDKGWPDITLMTKDDHYIFKWGIQEGVVFMNGEAYQADLGVMQRDFLIENDSLFTGSLNYIKE</sequence>
<dbReference type="PROSITE" id="PS51257">
    <property type="entry name" value="PROKAR_LIPOPROTEIN"/>
    <property type="match status" value="1"/>
</dbReference>
<protein>
    <submittedName>
        <fullName evidence="2">CubicO group peptidase, beta-lactamase class C family</fullName>
    </submittedName>
</protein>
<organism evidence="2 3">
    <name type="scientific">Zhouia amylolytica</name>
    <dbReference type="NCBI Taxonomy" id="376730"/>
    <lineage>
        <taxon>Bacteria</taxon>
        <taxon>Pseudomonadati</taxon>
        <taxon>Bacteroidota</taxon>
        <taxon>Flavobacteriia</taxon>
        <taxon>Flavobacteriales</taxon>
        <taxon>Flavobacteriaceae</taxon>
        <taxon>Zhouia</taxon>
    </lineage>
</organism>
<reference evidence="2 3" key="1">
    <citation type="submission" date="2016-10" db="EMBL/GenBank/DDBJ databases">
        <authorList>
            <person name="de Groot N.N."/>
        </authorList>
    </citation>
    <scope>NUCLEOTIDE SEQUENCE [LARGE SCALE GENOMIC DNA]</scope>
    <source>
        <strain evidence="2 3">CGMCC 1.6114</strain>
    </source>
</reference>
<evidence type="ECO:0000313" key="2">
    <source>
        <dbReference type="EMBL" id="SFS33979.1"/>
    </source>
</evidence>
<feature type="domain" description="Beta-lactamase-related" evidence="1">
    <location>
        <begin position="51"/>
        <end position="368"/>
    </location>
</feature>
<gene>
    <name evidence="2" type="ORF">SAMN04487906_0063</name>
</gene>
<dbReference type="PANTHER" id="PTHR46825:SF9">
    <property type="entry name" value="BETA-LACTAMASE-RELATED DOMAIN-CONTAINING PROTEIN"/>
    <property type="match status" value="1"/>
</dbReference>
<dbReference type="InterPro" id="IPR001466">
    <property type="entry name" value="Beta-lactam-related"/>
</dbReference>
<dbReference type="InterPro" id="IPR012338">
    <property type="entry name" value="Beta-lactam/transpept-like"/>
</dbReference>
<dbReference type="PANTHER" id="PTHR46825">
    <property type="entry name" value="D-ALANYL-D-ALANINE-CARBOXYPEPTIDASE/ENDOPEPTIDASE AMPH"/>
    <property type="match status" value="1"/>
</dbReference>
<dbReference type="EMBL" id="FPAG01000001">
    <property type="protein sequence ID" value="SFS33979.1"/>
    <property type="molecule type" value="Genomic_DNA"/>
</dbReference>
<dbReference type="OrthoDB" id="1522765at2"/>
<dbReference type="SUPFAM" id="SSF56601">
    <property type="entry name" value="beta-lactamase/transpeptidase-like"/>
    <property type="match status" value="1"/>
</dbReference>
<name>A0A1I6P194_9FLAO</name>
<accession>A0A1I6P194</accession>
<dbReference type="Proteomes" id="UP000183209">
    <property type="component" value="Unassembled WGS sequence"/>
</dbReference>
<dbReference type="InterPro" id="IPR050491">
    <property type="entry name" value="AmpC-like"/>
</dbReference>
<dbReference type="Gene3D" id="3.40.710.10">
    <property type="entry name" value="DD-peptidase/beta-lactamase superfamily"/>
    <property type="match status" value="1"/>
</dbReference>
<evidence type="ECO:0000313" key="3">
    <source>
        <dbReference type="Proteomes" id="UP000183209"/>
    </source>
</evidence>
<evidence type="ECO:0000259" key="1">
    <source>
        <dbReference type="Pfam" id="PF00144"/>
    </source>
</evidence>